<dbReference type="Proteomes" id="UP001186944">
    <property type="component" value="Unassembled WGS sequence"/>
</dbReference>
<reference evidence="5" key="1">
    <citation type="submission" date="2019-08" db="EMBL/GenBank/DDBJ databases">
        <title>The improved chromosome-level genome for the pearl oyster Pinctada fucata martensii using PacBio sequencing and Hi-C.</title>
        <authorList>
            <person name="Zheng Z."/>
        </authorList>
    </citation>
    <scope>NUCLEOTIDE SEQUENCE</scope>
    <source>
        <strain evidence="5">ZZ-2019</strain>
        <tissue evidence="5">Adductor muscle</tissue>
    </source>
</reference>
<evidence type="ECO:0000256" key="3">
    <source>
        <dbReference type="ARBA" id="ARBA00022729"/>
    </source>
</evidence>
<comment type="subcellular location">
    <subcellularLocation>
        <location evidence="1">Secreted</location>
    </subcellularLocation>
</comment>
<dbReference type="PROSITE" id="PS50871">
    <property type="entry name" value="C1Q"/>
    <property type="match status" value="1"/>
</dbReference>
<dbReference type="GO" id="GO:0005576">
    <property type="term" value="C:extracellular region"/>
    <property type="evidence" value="ECO:0007669"/>
    <property type="project" value="UniProtKB-SubCell"/>
</dbReference>
<comment type="caution">
    <text evidence="5">The sequence shown here is derived from an EMBL/GenBank/DDBJ whole genome shotgun (WGS) entry which is preliminary data.</text>
</comment>
<dbReference type="InterPro" id="IPR050822">
    <property type="entry name" value="Cerebellin_Synaptic_Org"/>
</dbReference>
<evidence type="ECO:0000259" key="4">
    <source>
        <dbReference type="PROSITE" id="PS50871"/>
    </source>
</evidence>
<dbReference type="PANTHER" id="PTHR22923">
    <property type="entry name" value="CEREBELLIN-RELATED"/>
    <property type="match status" value="1"/>
</dbReference>
<proteinExistence type="predicted"/>
<evidence type="ECO:0000256" key="1">
    <source>
        <dbReference type="ARBA" id="ARBA00004613"/>
    </source>
</evidence>
<dbReference type="PANTHER" id="PTHR22923:SF116">
    <property type="entry name" value="C1Q DOMAIN-CONTAINING PROTEIN"/>
    <property type="match status" value="1"/>
</dbReference>
<dbReference type="Pfam" id="PF00386">
    <property type="entry name" value="C1q"/>
    <property type="match status" value="1"/>
</dbReference>
<dbReference type="SMART" id="SM00110">
    <property type="entry name" value="C1Q"/>
    <property type="match status" value="1"/>
</dbReference>
<gene>
    <name evidence="5" type="ORF">FSP39_018898</name>
</gene>
<feature type="domain" description="C1q" evidence="4">
    <location>
        <begin position="1"/>
        <end position="130"/>
    </location>
</feature>
<keyword evidence="6" id="KW-1185">Reference proteome</keyword>
<dbReference type="PRINTS" id="PR00007">
    <property type="entry name" value="COMPLEMNTC1Q"/>
</dbReference>
<evidence type="ECO:0000256" key="2">
    <source>
        <dbReference type="ARBA" id="ARBA00022525"/>
    </source>
</evidence>
<dbReference type="AlphaFoldDB" id="A0AA89C431"/>
<evidence type="ECO:0000313" key="5">
    <source>
        <dbReference type="EMBL" id="KAK3105173.1"/>
    </source>
</evidence>
<dbReference type="EMBL" id="VSWD01000004">
    <property type="protein sequence ID" value="KAK3105173.1"/>
    <property type="molecule type" value="Genomic_DNA"/>
</dbReference>
<feature type="non-terminal residue" evidence="5">
    <location>
        <position position="1"/>
    </location>
</feature>
<keyword evidence="3" id="KW-0732">Signal</keyword>
<dbReference type="Gene3D" id="2.60.120.40">
    <property type="match status" value="1"/>
</dbReference>
<protein>
    <recommendedName>
        <fullName evidence="4">C1q domain-containing protein</fullName>
    </recommendedName>
</protein>
<keyword evidence="2" id="KW-0964">Secreted</keyword>
<dbReference type="SUPFAM" id="SSF49842">
    <property type="entry name" value="TNF-like"/>
    <property type="match status" value="1"/>
</dbReference>
<evidence type="ECO:0000313" key="6">
    <source>
        <dbReference type="Proteomes" id="UP001186944"/>
    </source>
</evidence>
<dbReference type="InterPro" id="IPR001073">
    <property type="entry name" value="C1q_dom"/>
</dbReference>
<name>A0AA89C431_PINIB</name>
<dbReference type="InterPro" id="IPR008983">
    <property type="entry name" value="Tumour_necrosis_fac-like_dom"/>
</dbReference>
<sequence length="130" mass="14907">IAFYAYMTKNFQSKGPSTTLIFDKTHTNVYNSYNNKTGVYTVPKSGIYVFNWMIREYKSQHSVELVRNSEVLGATFKRAEEFDDDVVSGTVVSEVREGDSVFLRTHPQEGSKQIIHNNLHGRSSYSGWRL</sequence>
<organism evidence="5 6">
    <name type="scientific">Pinctada imbricata</name>
    <name type="common">Atlantic pearl-oyster</name>
    <name type="synonym">Pinctada martensii</name>
    <dbReference type="NCBI Taxonomy" id="66713"/>
    <lineage>
        <taxon>Eukaryota</taxon>
        <taxon>Metazoa</taxon>
        <taxon>Spiralia</taxon>
        <taxon>Lophotrochozoa</taxon>
        <taxon>Mollusca</taxon>
        <taxon>Bivalvia</taxon>
        <taxon>Autobranchia</taxon>
        <taxon>Pteriomorphia</taxon>
        <taxon>Pterioida</taxon>
        <taxon>Pterioidea</taxon>
        <taxon>Pteriidae</taxon>
        <taxon>Pinctada</taxon>
    </lineage>
</organism>
<accession>A0AA89C431</accession>